<dbReference type="Proteomes" id="UP000010146">
    <property type="component" value="Unassembled WGS sequence"/>
</dbReference>
<name>A0A0F5PJ96_9THEO</name>
<accession>A0A0F5PJ96</accession>
<evidence type="ECO:0000313" key="3">
    <source>
        <dbReference type="Proteomes" id="UP000010146"/>
    </source>
</evidence>
<feature type="transmembrane region" description="Helical" evidence="1">
    <location>
        <begin position="329"/>
        <end position="353"/>
    </location>
</feature>
<evidence type="ECO:0000256" key="1">
    <source>
        <dbReference type="SAM" id="Phobius"/>
    </source>
</evidence>
<feature type="transmembrane region" description="Helical" evidence="1">
    <location>
        <begin position="156"/>
        <end position="174"/>
    </location>
</feature>
<dbReference type="EMBL" id="ABXP02000119">
    <property type="protein sequence ID" value="KKC28680.1"/>
    <property type="molecule type" value="Genomic_DNA"/>
</dbReference>
<sequence>MRDPQKLNKNLRRVFMSVQGILIILVFVFFAYLMVTQKMPALLALPSMAIVIAIIAGMPLNYIFSNIIGAGAVRLQGAMAAAIFGAILAQIINKTGISDNIVRTAAELGGDRPIAVALAITFAVALIFTSLGGLGSVIMVGTIVLPILMSVGIEPVIAASLLLMGLNLGGLFNVMNYAFYQSALNLDMATIKSFALAFGIIAAVVLLLFIFINVPKKKTVAAWAMSTETQEEKPRVSWYALLTPIIPVLLLFIWPLIFKDAEGKPIQIDIISAMLIGILYGILTTKPREIKNLLTSSIIEGIKDVAPALGLMIGIGMLLLAVMDKTTAALISPIISKILPTSKIGYVLFFIILSPLALYRGPLNLWGLGSGVAALMISAGTLPPQAIMGALIATGNIQGVCDPTNTHNVWTAYFTNTDTTTILKKTLPYMLIVVLLDIIYVALFKW</sequence>
<feature type="transmembrane region" description="Helical" evidence="1">
    <location>
        <begin position="41"/>
        <end position="63"/>
    </location>
</feature>
<reference evidence="2 3" key="2">
    <citation type="journal article" date="2015" name="BMC Genomics">
        <title>Analysis of three genomes within the thermophilic bacterial species Caldanaerobacter subterraneus with a focus on carbon monoxide dehydrogenase evolution and hydrolase diversity.</title>
        <authorList>
            <person name="Sant'Anna F.H."/>
            <person name="Lebedinsky A.V."/>
            <person name="Sokolova T.G."/>
            <person name="Robb F.T."/>
            <person name="Gonzalez J.M."/>
        </authorList>
    </citation>
    <scope>NUCLEOTIDE SEQUENCE [LARGE SCALE GENOMIC DNA]</scope>
    <source>
        <strain evidence="2 3">DSM 12653</strain>
    </source>
</reference>
<keyword evidence="1" id="KW-0472">Membrane</keyword>
<keyword evidence="1" id="KW-1133">Transmembrane helix</keyword>
<keyword evidence="1" id="KW-0812">Transmembrane</keyword>
<feature type="transmembrane region" description="Helical" evidence="1">
    <location>
        <begin position="426"/>
        <end position="444"/>
    </location>
</feature>
<gene>
    <name evidence="2" type="ORF">CDSM653_02330</name>
</gene>
<protein>
    <submittedName>
        <fullName evidence="2">Putative transporter protein</fullName>
    </submittedName>
</protein>
<evidence type="ECO:0000313" key="2">
    <source>
        <dbReference type="EMBL" id="KKC28680.1"/>
    </source>
</evidence>
<feature type="transmembrane region" description="Helical" evidence="1">
    <location>
        <begin position="305"/>
        <end position="323"/>
    </location>
</feature>
<organism evidence="2 3">
    <name type="scientific">Caldanaerobacter subterraneus subsp. pacificus DSM 12653</name>
    <dbReference type="NCBI Taxonomy" id="391606"/>
    <lineage>
        <taxon>Bacteria</taxon>
        <taxon>Bacillati</taxon>
        <taxon>Bacillota</taxon>
        <taxon>Clostridia</taxon>
        <taxon>Thermoanaerobacterales</taxon>
        <taxon>Thermoanaerobacteraceae</taxon>
        <taxon>Caldanaerobacter</taxon>
    </lineage>
</organism>
<reference evidence="3" key="3">
    <citation type="submission" date="2015-02" db="EMBL/GenBank/DDBJ databases">
        <title>Genome analysis of three genomes within the thermophilic hydrogenogenic bacterial species Caldanaerobacter subterraneus.</title>
        <authorList>
            <person name="Sant'Anna F.H."/>
            <person name="Lebedinsky A."/>
            <person name="Sokolova T."/>
            <person name="Robb F.T."/>
            <person name="Gonzalez J.M."/>
        </authorList>
    </citation>
    <scope>NUCLEOTIDE SEQUENCE [LARGE SCALE GENOMIC DNA]</scope>
    <source>
        <strain evidence="3">DSM 12653</strain>
    </source>
</reference>
<reference evidence="2 3" key="1">
    <citation type="submission" date="2008-07" db="EMBL/GenBank/DDBJ databases">
        <authorList>
            <person name="Gonzalez J."/>
            <person name="Sokolova T."/>
            <person name="Ferriera S."/>
            <person name="Johnson J."/>
            <person name="Kravitz S."/>
            <person name="Beeson K."/>
            <person name="Sutton G."/>
            <person name="Rogers Y.-H."/>
            <person name="Friedman R."/>
            <person name="Frazier M."/>
            <person name="Venter J.C."/>
        </authorList>
    </citation>
    <scope>NUCLEOTIDE SEQUENCE [LARGE SCALE GENOMIC DNA]</scope>
    <source>
        <strain evidence="2 3">DSM 12653</strain>
    </source>
</reference>
<feature type="transmembrane region" description="Helical" evidence="1">
    <location>
        <begin position="75"/>
        <end position="93"/>
    </location>
</feature>
<feature type="transmembrane region" description="Helical" evidence="1">
    <location>
        <begin position="194"/>
        <end position="215"/>
    </location>
</feature>
<feature type="transmembrane region" description="Helical" evidence="1">
    <location>
        <begin position="266"/>
        <end position="284"/>
    </location>
</feature>
<dbReference type="AlphaFoldDB" id="A0A0F5PJ96"/>
<feature type="transmembrane region" description="Helical" evidence="1">
    <location>
        <begin position="113"/>
        <end position="144"/>
    </location>
</feature>
<feature type="transmembrane region" description="Helical" evidence="1">
    <location>
        <begin position="236"/>
        <end position="254"/>
    </location>
</feature>
<proteinExistence type="predicted"/>
<feature type="transmembrane region" description="Helical" evidence="1">
    <location>
        <begin position="14"/>
        <end position="35"/>
    </location>
</feature>
<feature type="transmembrane region" description="Helical" evidence="1">
    <location>
        <begin position="365"/>
        <end position="382"/>
    </location>
</feature>
<comment type="caution">
    <text evidence="2">The sequence shown here is derived from an EMBL/GenBank/DDBJ whole genome shotgun (WGS) entry which is preliminary data.</text>
</comment>